<dbReference type="InterPro" id="IPR011249">
    <property type="entry name" value="Metalloenz_LuxS/M16"/>
</dbReference>
<dbReference type="InterPro" id="IPR011765">
    <property type="entry name" value="Pept_M16_N"/>
</dbReference>
<dbReference type="InterPro" id="IPR001431">
    <property type="entry name" value="Pept_M16_Zn_BS"/>
</dbReference>
<dbReference type="GO" id="GO:0046872">
    <property type="term" value="F:metal ion binding"/>
    <property type="evidence" value="ECO:0007669"/>
    <property type="project" value="InterPro"/>
</dbReference>
<dbReference type="Pfam" id="PF05193">
    <property type="entry name" value="Peptidase_M16_C"/>
    <property type="match status" value="1"/>
</dbReference>
<feature type="domain" description="Peptidase M16 N-terminal" evidence="4">
    <location>
        <begin position="73"/>
        <end position="220"/>
    </location>
</feature>
<dbReference type="Pfam" id="PF00675">
    <property type="entry name" value="Peptidase_M16"/>
    <property type="match status" value="1"/>
</dbReference>
<evidence type="ECO:0000313" key="6">
    <source>
        <dbReference type="EMBL" id="PIQ88849.1"/>
    </source>
</evidence>
<accession>A0A2H0LWP8</accession>
<evidence type="ECO:0000256" key="1">
    <source>
        <dbReference type="ARBA" id="ARBA00001947"/>
    </source>
</evidence>
<gene>
    <name evidence="6" type="ORF">COV72_06120</name>
</gene>
<name>A0A2H0LWP8_9BACT</name>
<dbReference type="GO" id="GO:0006508">
    <property type="term" value="P:proteolysis"/>
    <property type="evidence" value="ECO:0007669"/>
    <property type="project" value="InterPro"/>
</dbReference>
<dbReference type="Gene3D" id="3.30.830.10">
    <property type="entry name" value="Metalloenzyme, LuxS/M16 peptidase-like"/>
    <property type="match status" value="2"/>
</dbReference>
<feature type="domain" description="Peptidase M16 C-terminal" evidence="5">
    <location>
        <begin position="227"/>
        <end position="399"/>
    </location>
</feature>
<comment type="caution">
    <text evidence="6">The sequence shown here is derived from an EMBL/GenBank/DDBJ whole genome shotgun (WGS) entry which is preliminary data.</text>
</comment>
<evidence type="ECO:0000256" key="3">
    <source>
        <dbReference type="RuleBase" id="RU004447"/>
    </source>
</evidence>
<sequence length="482" mass="55169">MFPCWEIAPPCLEGFYISRLYVTRRLKELRRCCLIGKLRKCCLTDTPCAYKVLRKCCLTDKMYKKTVLDNGVRVVTCHMPNMRSASFGLWFGVGGRFETKKNNGISHFLEHMCFKGSKRFSGEQIKQLIEGVGGSLNAFTAEEFTCYLAKVLPKYLEQSFEIISDMAVNPLVDKKELEKERFVILEEIRMYRDQPQSYVYELLDELLWPGHPLGMNLAGTFDTVKKIKQEDILSFNNKFYSSPNIVAVASGNVSHEEFLNICTRHLSRLSKGSKNSFSAFNQQSKKSFNLFFKNTEQSHIALGFEALRRGHPDRHALMLIHIILGANMSSRLFDELREKRGLAYAISSHLKQLADTGAFIVHAGVDNNKLCQALEIIFKELNKIKSEYVSDSEFQRAKDFYLGQLTFALEQTMEEMFYMGEQTISLDKVRTHAEIIRELEKVDVDDIKRLAGKIFSDEKINLAVIGPVSDKDKSGIKKKCLL</sequence>
<organism evidence="6 7">
    <name type="scientific">Candidatus Ghiorseimicrobium undicola</name>
    <dbReference type="NCBI Taxonomy" id="1974746"/>
    <lineage>
        <taxon>Bacteria</taxon>
        <taxon>Pseudomonadati</taxon>
        <taxon>Candidatus Omnitrophota</taxon>
        <taxon>Candidatus Ghiorseimicrobium</taxon>
    </lineage>
</organism>
<dbReference type="SUPFAM" id="SSF63411">
    <property type="entry name" value="LuxS/MPP-like metallohydrolase"/>
    <property type="match status" value="2"/>
</dbReference>
<dbReference type="PANTHER" id="PTHR11851">
    <property type="entry name" value="METALLOPROTEASE"/>
    <property type="match status" value="1"/>
</dbReference>
<dbReference type="PROSITE" id="PS00143">
    <property type="entry name" value="INSULINASE"/>
    <property type="match status" value="1"/>
</dbReference>
<dbReference type="PANTHER" id="PTHR11851:SF49">
    <property type="entry name" value="MITOCHONDRIAL-PROCESSING PEPTIDASE SUBUNIT ALPHA"/>
    <property type="match status" value="1"/>
</dbReference>
<comment type="cofactor">
    <cofactor evidence="1">
        <name>Zn(2+)</name>
        <dbReference type="ChEBI" id="CHEBI:29105"/>
    </cofactor>
</comment>
<dbReference type="EMBL" id="PCWA01000084">
    <property type="protein sequence ID" value="PIQ88849.1"/>
    <property type="molecule type" value="Genomic_DNA"/>
</dbReference>
<dbReference type="AlphaFoldDB" id="A0A2H0LWP8"/>
<evidence type="ECO:0000259" key="5">
    <source>
        <dbReference type="Pfam" id="PF05193"/>
    </source>
</evidence>
<dbReference type="InterPro" id="IPR007863">
    <property type="entry name" value="Peptidase_M16_C"/>
</dbReference>
<protein>
    <recommendedName>
        <fullName evidence="8">Peptidase M16</fullName>
    </recommendedName>
</protein>
<dbReference type="InterPro" id="IPR050361">
    <property type="entry name" value="MPP/UQCRC_Complex"/>
</dbReference>
<reference evidence="6 7" key="1">
    <citation type="submission" date="2017-09" db="EMBL/GenBank/DDBJ databases">
        <title>Depth-based differentiation of microbial function through sediment-hosted aquifers and enrichment of novel symbionts in the deep terrestrial subsurface.</title>
        <authorList>
            <person name="Probst A.J."/>
            <person name="Ladd B."/>
            <person name="Jarett J.K."/>
            <person name="Geller-Mcgrath D.E."/>
            <person name="Sieber C.M."/>
            <person name="Emerson J.B."/>
            <person name="Anantharaman K."/>
            <person name="Thomas B.C."/>
            <person name="Malmstrom R."/>
            <person name="Stieglmeier M."/>
            <person name="Klingl A."/>
            <person name="Woyke T."/>
            <person name="Ryan C.M."/>
            <person name="Banfield J.F."/>
        </authorList>
    </citation>
    <scope>NUCLEOTIDE SEQUENCE [LARGE SCALE GENOMIC DNA]</scope>
    <source>
        <strain evidence="6">CG11_big_fil_rev_8_21_14_0_20_42_13</strain>
    </source>
</reference>
<dbReference type="GO" id="GO:0004222">
    <property type="term" value="F:metalloendopeptidase activity"/>
    <property type="evidence" value="ECO:0007669"/>
    <property type="project" value="InterPro"/>
</dbReference>
<evidence type="ECO:0000256" key="2">
    <source>
        <dbReference type="ARBA" id="ARBA00007261"/>
    </source>
</evidence>
<proteinExistence type="inferred from homology"/>
<dbReference type="Proteomes" id="UP000229641">
    <property type="component" value="Unassembled WGS sequence"/>
</dbReference>
<comment type="similarity">
    <text evidence="2 3">Belongs to the peptidase M16 family.</text>
</comment>
<evidence type="ECO:0008006" key="8">
    <source>
        <dbReference type="Google" id="ProtNLM"/>
    </source>
</evidence>
<evidence type="ECO:0000313" key="7">
    <source>
        <dbReference type="Proteomes" id="UP000229641"/>
    </source>
</evidence>
<evidence type="ECO:0000259" key="4">
    <source>
        <dbReference type="Pfam" id="PF00675"/>
    </source>
</evidence>